<name>A0A7G9WKL8_9FIRM</name>
<dbReference type="InterPro" id="IPR051047">
    <property type="entry name" value="AccD/PCCB"/>
</dbReference>
<dbReference type="EMBL" id="CP060696">
    <property type="protein sequence ID" value="QNO19230.1"/>
    <property type="molecule type" value="Genomic_DNA"/>
</dbReference>
<keyword evidence="3" id="KW-0808">Transferase</keyword>
<dbReference type="InterPro" id="IPR011763">
    <property type="entry name" value="COA_CT_C"/>
</dbReference>
<dbReference type="PROSITE" id="PS50980">
    <property type="entry name" value="COA_CT_NTER"/>
    <property type="match status" value="1"/>
</dbReference>
<keyword evidence="4" id="KW-1185">Reference proteome</keyword>
<dbReference type="AlphaFoldDB" id="A0A7G9WKL8"/>
<sequence>MSNTGAAESLQDARDLLKNTTGSKRLSALFDEGRFLKIDHFAKSAGNYTEAAAGYGTVEGCPVYAFAQSSDISGGAVSKAQAQKISKVYALAAKSGVPVVGIYDSIGGKLQEGADLLHAYGDILREANALSGVVPQISLILGPCIGTSAMIASCADFVVMSDKGELTIASNGEGGSAEAAAKEGNAAITAKTEKEAVAAVRSLIAKLPSNNLDAVGFEDENDGIAVPAAGNSAKDAAKAVANAGSLQELTAEFGKTAFTALAGIGCGATVGLLAYDGELDADACAKAARFIRFCDAFNMPLVSFVNAEKFTSLRAAAMLSDAYAEATAAKISVLVGNAYGPVYIVTSGRGANADYTMAWPQAVISALAPETGAIFLWNDRLNGSADPVSDRKKLIAQYAEQESNPLKAAEQGLIENVIQPEETRAELICALEMLSSKRVSTMPKKHSNIQL</sequence>
<evidence type="ECO:0000259" key="1">
    <source>
        <dbReference type="PROSITE" id="PS50980"/>
    </source>
</evidence>
<feature type="domain" description="CoA carboxyltransferase C-terminal" evidence="2">
    <location>
        <begin position="192"/>
        <end position="433"/>
    </location>
</feature>
<protein>
    <submittedName>
        <fullName evidence="3">Carboxyl transferase</fullName>
    </submittedName>
</protein>
<dbReference type="PANTHER" id="PTHR43842:SF2">
    <property type="entry name" value="PROPIONYL-COA CARBOXYLASE BETA CHAIN, MITOCHONDRIAL"/>
    <property type="match status" value="1"/>
</dbReference>
<dbReference type="InterPro" id="IPR034733">
    <property type="entry name" value="AcCoA_carboxyl_beta"/>
</dbReference>
<gene>
    <name evidence="3" type="ORF">H6X83_06420</name>
</gene>
<dbReference type="SUPFAM" id="SSF52096">
    <property type="entry name" value="ClpP/crotonase"/>
    <property type="match status" value="2"/>
</dbReference>
<dbReference type="InterPro" id="IPR011762">
    <property type="entry name" value="COA_CT_N"/>
</dbReference>
<reference evidence="3 4" key="1">
    <citation type="submission" date="2020-08" db="EMBL/GenBank/DDBJ databases">
        <authorList>
            <person name="Ren C."/>
            <person name="Gu Y."/>
            <person name="Xu Y."/>
        </authorList>
    </citation>
    <scope>NUCLEOTIDE SEQUENCE [LARGE SCALE GENOMIC DNA]</scope>
    <source>
        <strain evidence="3 4">LBM18003</strain>
    </source>
</reference>
<dbReference type="RefSeq" id="WP_212508299.1">
    <property type="nucleotide sequence ID" value="NZ_CP060696.1"/>
</dbReference>
<dbReference type="KEGG" id="caml:H6X83_06420"/>
<accession>A0A7G9WKL8</accession>
<dbReference type="GO" id="GO:0016740">
    <property type="term" value="F:transferase activity"/>
    <property type="evidence" value="ECO:0007669"/>
    <property type="project" value="UniProtKB-KW"/>
</dbReference>
<feature type="domain" description="CoA carboxyltransferase N-terminal" evidence="1">
    <location>
        <begin position="1"/>
        <end position="164"/>
    </location>
</feature>
<dbReference type="Pfam" id="PF01039">
    <property type="entry name" value="Carboxyl_trans"/>
    <property type="match status" value="1"/>
</dbReference>
<dbReference type="InterPro" id="IPR029045">
    <property type="entry name" value="ClpP/crotonase-like_dom_sf"/>
</dbReference>
<evidence type="ECO:0000313" key="4">
    <source>
        <dbReference type="Proteomes" id="UP000516046"/>
    </source>
</evidence>
<proteinExistence type="predicted"/>
<dbReference type="PROSITE" id="PS50989">
    <property type="entry name" value="COA_CT_CTER"/>
    <property type="match status" value="1"/>
</dbReference>
<dbReference type="PANTHER" id="PTHR43842">
    <property type="entry name" value="PROPIONYL-COA CARBOXYLASE BETA CHAIN"/>
    <property type="match status" value="1"/>
</dbReference>
<dbReference type="Gene3D" id="3.90.226.10">
    <property type="entry name" value="2-enoyl-CoA Hydratase, Chain A, domain 1"/>
    <property type="match status" value="2"/>
</dbReference>
<dbReference type="Proteomes" id="UP000516046">
    <property type="component" value="Chromosome"/>
</dbReference>
<evidence type="ECO:0000259" key="2">
    <source>
        <dbReference type="PROSITE" id="PS50989"/>
    </source>
</evidence>
<evidence type="ECO:0000313" key="3">
    <source>
        <dbReference type="EMBL" id="QNO19230.1"/>
    </source>
</evidence>
<organism evidence="3 4">
    <name type="scientific">Caproicibacterium amylolyticum</name>
    <dbReference type="NCBI Taxonomy" id="2766537"/>
    <lineage>
        <taxon>Bacteria</taxon>
        <taxon>Bacillati</taxon>
        <taxon>Bacillota</taxon>
        <taxon>Clostridia</taxon>
        <taxon>Eubacteriales</taxon>
        <taxon>Oscillospiraceae</taxon>
        <taxon>Caproicibacterium</taxon>
    </lineage>
</organism>
<dbReference type="GO" id="GO:0004658">
    <property type="term" value="F:propionyl-CoA carboxylase activity"/>
    <property type="evidence" value="ECO:0007669"/>
    <property type="project" value="TreeGrafter"/>
</dbReference>